<keyword evidence="3" id="KW-1185">Reference proteome</keyword>
<dbReference type="InterPro" id="IPR008490">
    <property type="entry name" value="Transposase_InsH_N"/>
</dbReference>
<dbReference type="PANTHER" id="PTHR33803:SF3">
    <property type="entry name" value="BLL1974 PROTEIN"/>
    <property type="match status" value="1"/>
</dbReference>
<gene>
    <name evidence="2" type="ORF">GA0061098_104923</name>
</gene>
<feature type="non-terminal residue" evidence="2">
    <location>
        <position position="142"/>
    </location>
</feature>
<evidence type="ECO:0000259" key="1">
    <source>
        <dbReference type="Pfam" id="PF05598"/>
    </source>
</evidence>
<accession>A0A1C3XTU0</accession>
<dbReference type="RefSeq" id="WP_129591083.1">
    <property type="nucleotide sequence ID" value="NZ_FMAI01000049.1"/>
</dbReference>
<sequence length="142" mass="16583">MRPKKHKTTGSNDLFRARLDQIINMKHELVLLAGKVDWDWIDGEIAPLYSENGRPAIETRFMIGLLLLKHIYGLSDEGVCERWVHDPYFQFFTGEEFFQHAFPHERSDLSHWRKRLGDKLELLLAESLRVAHEAGALRSQDL</sequence>
<dbReference type="PANTHER" id="PTHR33803">
    <property type="entry name" value="IS1478 TRANSPOSASE"/>
    <property type="match status" value="1"/>
</dbReference>
<dbReference type="Pfam" id="PF05598">
    <property type="entry name" value="DUF772"/>
    <property type="match status" value="1"/>
</dbReference>
<dbReference type="AlphaFoldDB" id="A0A1C3XTU0"/>
<organism evidence="2 3">
    <name type="scientific">Bradyrhizobium shewense</name>
    <dbReference type="NCBI Taxonomy" id="1761772"/>
    <lineage>
        <taxon>Bacteria</taxon>
        <taxon>Pseudomonadati</taxon>
        <taxon>Pseudomonadota</taxon>
        <taxon>Alphaproteobacteria</taxon>
        <taxon>Hyphomicrobiales</taxon>
        <taxon>Nitrobacteraceae</taxon>
        <taxon>Bradyrhizobium</taxon>
    </lineage>
</organism>
<dbReference type="Proteomes" id="UP000199184">
    <property type="component" value="Unassembled WGS sequence"/>
</dbReference>
<reference evidence="3" key="1">
    <citation type="submission" date="2016-08" db="EMBL/GenBank/DDBJ databases">
        <authorList>
            <person name="Varghese N."/>
            <person name="Submissions Spin"/>
        </authorList>
    </citation>
    <scope>NUCLEOTIDE SEQUENCE [LARGE SCALE GENOMIC DNA]</scope>
    <source>
        <strain evidence="3">ERR11</strain>
    </source>
</reference>
<dbReference type="EMBL" id="FMAI01000049">
    <property type="protein sequence ID" value="SCB55681.1"/>
    <property type="molecule type" value="Genomic_DNA"/>
</dbReference>
<evidence type="ECO:0000313" key="3">
    <source>
        <dbReference type="Proteomes" id="UP000199184"/>
    </source>
</evidence>
<proteinExistence type="predicted"/>
<name>A0A1C3XTU0_9BRAD</name>
<protein>
    <submittedName>
        <fullName evidence="2">Transposase domain</fullName>
    </submittedName>
</protein>
<evidence type="ECO:0000313" key="2">
    <source>
        <dbReference type="EMBL" id="SCB55681.1"/>
    </source>
</evidence>
<feature type="domain" description="Transposase InsH N-terminal" evidence="1">
    <location>
        <begin position="18"/>
        <end position="115"/>
    </location>
</feature>